<reference evidence="2" key="1">
    <citation type="journal article" date="2014" name="Int. J. Syst. Evol. Microbiol.">
        <title>Complete genome sequence of Corynebacterium casei LMG S-19264T (=DSM 44701T), isolated from a smear-ripened cheese.</title>
        <authorList>
            <consortium name="US DOE Joint Genome Institute (JGI-PGF)"/>
            <person name="Walter F."/>
            <person name="Albersmeier A."/>
            <person name="Kalinowski J."/>
            <person name="Ruckert C."/>
        </authorList>
    </citation>
    <scope>NUCLEOTIDE SEQUENCE</scope>
    <source>
        <strain evidence="2">CGMCC 4.7308</strain>
    </source>
</reference>
<dbReference type="InterPro" id="IPR006311">
    <property type="entry name" value="TAT_signal"/>
</dbReference>
<evidence type="ECO:0000313" key="2">
    <source>
        <dbReference type="EMBL" id="GGL90000.1"/>
    </source>
</evidence>
<feature type="signal peptide" evidence="1">
    <location>
        <begin position="1"/>
        <end position="36"/>
    </location>
</feature>
<proteinExistence type="predicted"/>
<evidence type="ECO:0000313" key="3">
    <source>
        <dbReference type="Proteomes" id="UP000655208"/>
    </source>
</evidence>
<evidence type="ECO:0000256" key="1">
    <source>
        <dbReference type="SAM" id="SignalP"/>
    </source>
</evidence>
<name>A0A917WAZ9_9ACTN</name>
<dbReference type="Proteomes" id="UP000655208">
    <property type="component" value="Unassembled WGS sequence"/>
</dbReference>
<protein>
    <submittedName>
        <fullName evidence="2">Uncharacterized protein</fullName>
    </submittedName>
</protein>
<reference evidence="2" key="2">
    <citation type="submission" date="2020-09" db="EMBL/GenBank/DDBJ databases">
        <authorList>
            <person name="Sun Q."/>
            <person name="Zhou Y."/>
        </authorList>
    </citation>
    <scope>NUCLEOTIDE SEQUENCE</scope>
    <source>
        <strain evidence="2">CGMCC 4.7308</strain>
    </source>
</reference>
<comment type="caution">
    <text evidence="2">The sequence shown here is derived from an EMBL/GenBank/DDBJ whole genome shotgun (WGS) entry which is preliminary data.</text>
</comment>
<keyword evidence="3" id="KW-1185">Reference proteome</keyword>
<sequence>MANPHRSTLIRRVSLSMAAAAVAGSALVAGSPIAGAAPAPAKTVTSLLNDPAALLAVKDAAASGYAVPAKLAANCGALQ</sequence>
<dbReference type="EMBL" id="BMNA01000001">
    <property type="protein sequence ID" value="GGL90000.1"/>
    <property type="molecule type" value="Genomic_DNA"/>
</dbReference>
<keyword evidence="1" id="KW-0732">Signal</keyword>
<accession>A0A917WAZ9</accession>
<dbReference type="AlphaFoldDB" id="A0A917WAZ9"/>
<organism evidence="2 3">
    <name type="scientific">Nakamurella endophytica</name>
    <dbReference type="NCBI Taxonomy" id="1748367"/>
    <lineage>
        <taxon>Bacteria</taxon>
        <taxon>Bacillati</taxon>
        <taxon>Actinomycetota</taxon>
        <taxon>Actinomycetes</taxon>
        <taxon>Nakamurellales</taxon>
        <taxon>Nakamurellaceae</taxon>
        <taxon>Nakamurella</taxon>
    </lineage>
</organism>
<gene>
    <name evidence="2" type="ORF">GCM10011594_07100</name>
</gene>
<feature type="chain" id="PRO_5036906247" evidence="1">
    <location>
        <begin position="37"/>
        <end position="79"/>
    </location>
</feature>
<dbReference type="PROSITE" id="PS51318">
    <property type="entry name" value="TAT"/>
    <property type="match status" value="1"/>
</dbReference>